<feature type="region of interest" description="Disordered" evidence="1">
    <location>
        <begin position="77"/>
        <end position="165"/>
    </location>
</feature>
<feature type="compositionally biased region" description="Basic residues" evidence="1">
    <location>
        <begin position="92"/>
        <end position="108"/>
    </location>
</feature>
<feature type="region of interest" description="Disordered" evidence="1">
    <location>
        <begin position="189"/>
        <end position="218"/>
    </location>
</feature>
<feature type="compositionally biased region" description="Basic and acidic residues" evidence="1">
    <location>
        <begin position="208"/>
        <end position="218"/>
    </location>
</feature>
<organism evidence="2 3">
    <name type="scientific">Synaphobranchus kaupii</name>
    <name type="common">Kaup's arrowtooth eel</name>
    <dbReference type="NCBI Taxonomy" id="118154"/>
    <lineage>
        <taxon>Eukaryota</taxon>
        <taxon>Metazoa</taxon>
        <taxon>Chordata</taxon>
        <taxon>Craniata</taxon>
        <taxon>Vertebrata</taxon>
        <taxon>Euteleostomi</taxon>
        <taxon>Actinopterygii</taxon>
        <taxon>Neopterygii</taxon>
        <taxon>Teleostei</taxon>
        <taxon>Anguilliformes</taxon>
        <taxon>Synaphobranchidae</taxon>
        <taxon>Synaphobranchus</taxon>
    </lineage>
</organism>
<evidence type="ECO:0000256" key="1">
    <source>
        <dbReference type="SAM" id="MobiDB-lite"/>
    </source>
</evidence>
<gene>
    <name evidence="2" type="ORF">SKAU_G00085750</name>
</gene>
<dbReference type="Proteomes" id="UP001152622">
    <property type="component" value="Chromosome 3"/>
</dbReference>
<protein>
    <submittedName>
        <fullName evidence="2">Uncharacterized protein</fullName>
    </submittedName>
</protein>
<evidence type="ECO:0000313" key="2">
    <source>
        <dbReference type="EMBL" id="KAJ8368547.1"/>
    </source>
</evidence>
<reference evidence="2" key="1">
    <citation type="journal article" date="2023" name="Science">
        <title>Genome structures resolve the early diversification of teleost fishes.</title>
        <authorList>
            <person name="Parey E."/>
            <person name="Louis A."/>
            <person name="Montfort J."/>
            <person name="Bouchez O."/>
            <person name="Roques C."/>
            <person name="Iampietro C."/>
            <person name="Lluch J."/>
            <person name="Castinel A."/>
            <person name="Donnadieu C."/>
            <person name="Desvignes T."/>
            <person name="Floi Bucao C."/>
            <person name="Jouanno E."/>
            <person name="Wen M."/>
            <person name="Mejri S."/>
            <person name="Dirks R."/>
            <person name="Jansen H."/>
            <person name="Henkel C."/>
            <person name="Chen W.J."/>
            <person name="Zahm M."/>
            <person name="Cabau C."/>
            <person name="Klopp C."/>
            <person name="Thompson A.W."/>
            <person name="Robinson-Rechavi M."/>
            <person name="Braasch I."/>
            <person name="Lecointre G."/>
            <person name="Bobe J."/>
            <person name="Postlethwait J.H."/>
            <person name="Berthelot C."/>
            <person name="Roest Crollius H."/>
            <person name="Guiguen Y."/>
        </authorList>
    </citation>
    <scope>NUCLEOTIDE SEQUENCE</scope>
    <source>
        <strain evidence="2">WJC10195</strain>
    </source>
</reference>
<feature type="compositionally biased region" description="Basic and acidic residues" evidence="1">
    <location>
        <begin position="156"/>
        <end position="165"/>
    </location>
</feature>
<sequence>MTAPSLTHGHVLTTPVKATEEVGQREAHQTTAQMIWERIPIDVPEPAVAAFARPGSASLIKTLHASRAAGRGAIGLTHYRRARGSERAGAPRTRRPDRRSRGPSRRHIASPCDWGTRARGTREKSLPHTPSPETAVCHTLPSTQTLTAQARSETSPQERETDRQKQALVIYSPSLSLHLIQRRTAAAAGANLRSTIARPPTPDSGDNGCRRSRDQTLP</sequence>
<dbReference type="AlphaFoldDB" id="A0A9Q1FVW0"/>
<name>A0A9Q1FVW0_SYNKA</name>
<feature type="compositionally biased region" description="Polar residues" evidence="1">
    <location>
        <begin position="140"/>
        <end position="155"/>
    </location>
</feature>
<accession>A0A9Q1FVW0</accession>
<keyword evidence="3" id="KW-1185">Reference proteome</keyword>
<dbReference type="EMBL" id="JAINUF010000003">
    <property type="protein sequence ID" value="KAJ8368547.1"/>
    <property type="molecule type" value="Genomic_DNA"/>
</dbReference>
<evidence type="ECO:0000313" key="3">
    <source>
        <dbReference type="Proteomes" id="UP001152622"/>
    </source>
</evidence>
<proteinExistence type="predicted"/>
<comment type="caution">
    <text evidence="2">The sequence shown here is derived from an EMBL/GenBank/DDBJ whole genome shotgun (WGS) entry which is preliminary data.</text>
</comment>